<dbReference type="InterPro" id="IPR013740">
    <property type="entry name" value="Redoxin"/>
</dbReference>
<protein>
    <recommendedName>
        <fullName evidence="4">Glutathione-dependent peroxiredoxin</fullName>
        <ecNumber evidence="4">1.11.1.27</ecNumber>
    </recommendedName>
</protein>
<dbReference type="SUPFAM" id="SSF52833">
    <property type="entry name" value="Thioredoxin-like"/>
    <property type="match status" value="1"/>
</dbReference>
<dbReference type="EC" id="1.11.1.27" evidence="4"/>
<dbReference type="InterPro" id="IPR036249">
    <property type="entry name" value="Thioredoxin-like_sf"/>
</dbReference>
<dbReference type="GO" id="GO:0008379">
    <property type="term" value="F:thioredoxin peroxidase activity"/>
    <property type="evidence" value="ECO:0007669"/>
    <property type="project" value="InterPro"/>
</dbReference>
<dbReference type="GO" id="GO:0005737">
    <property type="term" value="C:cytoplasm"/>
    <property type="evidence" value="ECO:0007669"/>
    <property type="project" value="TreeGrafter"/>
</dbReference>
<name>A0A1H2TVZ6_9RHOB</name>
<evidence type="ECO:0000313" key="6">
    <source>
        <dbReference type="EMBL" id="SDW48156.1"/>
    </source>
</evidence>
<dbReference type="STRING" id="985054.SAMN05444358_101951"/>
<reference evidence="7" key="1">
    <citation type="submission" date="2016-10" db="EMBL/GenBank/DDBJ databases">
        <authorList>
            <person name="Varghese N."/>
            <person name="Submissions S."/>
        </authorList>
    </citation>
    <scope>NUCLEOTIDE SEQUENCE [LARGE SCALE GENOMIC DNA]</scope>
    <source>
        <strain evidence="7">DSM 27839</strain>
    </source>
</reference>
<dbReference type="Gene3D" id="3.40.30.10">
    <property type="entry name" value="Glutaredoxin"/>
    <property type="match status" value="1"/>
</dbReference>
<comment type="similarity">
    <text evidence="4">Belongs to the peroxiredoxin family. Prx5 subfamily.</text>
</comment>
<evidence type="ECO:0000313" key="7">
    <source>
        <dbReference type="Proteomes" id="UP000183400"/>
    </source>
</evidence>
<dbReference type="GO" id="GO:0034599">
    <property type="term" value="P:cellular response to oxidative stress"/>
    <property type="evidence" value="ECO:0007669"/>
    <property type="project" value="InterPro"/>
</dbReference>
<feature type="domain" description="Thioredoxin" evidence="5">
    <location>
        <begin position="2"/>
        <end position="179"/>
    </location>
</feature>
<feature type="active site" description="Cysteine sulfenic acid (-SOH) intermediate" evidence="3">
    <location>
        <position position="57"/>
    </location>
</feature>
<keyword evidence="7" id="KW-1185">Reference proteome</keyword>
<sequence length="183" mass="20419">MMKTGAKLPEVTFHTRVRDEAIEGPNPFRWEDKTTADYFAGKRVILFSLPGAFTPTCSTYQLPGFENGHADFVAKGIDAIYCMSVNDSFVMNKWATDQGLEKVKVIPDGSGEFTRKMGMLVDKDNLGFGMRSWRYAAIVDDGVVEAWFEEPGLMDNCPEDPYGVSSPENLIKYLDKAREPALA</sequence>
<proteinExistence type="inferred from homology"/>
<evidence type="ECO:0000256" key="3">
    <source>
        <dbReference type="PIRSR" id="PIRSR637944-1"/>
    </source>
</evidence>
<keyword evidence="4" id="KW-0049">Antioxidant</keyword>
<keyword evidence="4" id="KW-0676">Redox-active center</keyword>
<dbReference type="Pfam" id="PF08534">
    <property type="entry name" value="Redoxin"/>
    <property type="match status" value="1"/>
</dbReference>
<dbReference type="InterPro" id="IPR013766">
    <property type="entry name" value="Thioredoxin_domain"/>
</dbReference>
<comment type="function">
    <text evidence="4">Thiol-specific peroxidase that catalyzes the reduction of hydrogen peroxide and organic hydroperoxides to water and alcohols, respectively. Plays a role in cell protection against oxidative stress by detoxifying peroxides.</text>
</comment>
<gene>
    <name evidence="6" type="ORF">SAMN05444358_101951</name>
</gene>
<dbReference type="CDD" id="cd03013">
    <property type="entry name" value="PRX5_like"/>
    <property type="match status" value="1"/>
</dbReference>
<dbReference type="GO" id="GO:0045454">
    <property type="term" value="P:cell redox homeostasis"/>
    <property type="evidence" value="ECO:0007669"/>
    <property type="project" value="TreeGrafter"/>
</dbReference>
<evidence type="ECO:0000256" key="2">
    <source>
        <dbReference type="ARBA" id="ARBA00023002"/>
    </source>
</evidence>
<dbReference type="Proteomes" id="UP000183400">
    <property type="component" value="Unassembled WGS sequence"/>
</dbReference>
<keyword evidence="1 4" id="KW-0575">Peroxidase</keyword>
<accession>A0A1H2TVZ6</accession>
<keyword evidence="2 4" id="KW-0560">Oxidoreductase</keyword>
<evidence type="ECO:0000256" key="1">
    <source>
        <dbReference type="ARBA" id="ARBA00022559"/>
    </source>
</evidence>
<dbReference type="EMBL" id="FNNP01000001">
    <property type="protein sequence ID" value="SDW48156.1"/>
    <property type="molecule type" value="Genomic_DNA"/>
</dbReference>
<dbReference type="PANTHER" id="PTHR10430">
    <property type="entry name" value="PEROXIREDOXIN"/>
    <property type="match status" value="1"/>
</dbReference>
<dbReference type="PROSITE" id="PS51352">
    <property type="entry name" value="THIOREDOXIN_2"/>
    <property type="match status" value="1"/>
</dbReference>
<dbReference type="GO" id="GO:0042744">
    <property type="term" value="P:hydrogen peroxide catabolic process"/>
    <property type="evidence" value="ECO:0007669"/>
    <property type="project" value="TreeGrafter"/>
</dbReference>
<comment type="catalytic activity">
    <reaction evidence="4">
        <text>a hydroperoxide + 2 glutathione = an alcohol + glutathione disulfide + H2O</text>
        <dbReference type="Rhea" id="RHEA:62632"/>
        <dbReference type="ChEBI" id="CHEBI:15377"/>
        <dbReference type="ChEBI" id="CHEBI:30879"/>
        <dbReference type="ChEBI" id="CHEBI:35924"/>
        <dbReference type="ChEBI" id="CHEBI:57925"/>
        <dbReference type="ChEBI" id="CHEBI:58297"/>
        <dbReference type="EC" id="1.11.1.27"/>
    </reaction>
</comment>
<organism evidence="6 7">
    <name type="scientific">Ruegeria halocynthiae</name>
    <dbReference type="NCBI Taxonomy" id="985054"/>
    <lineage>
        <taxon>Bacteria</taxon>
        <taxon>Pseudomonadati</taxon>
        <taxon>Pseudomonadota</taxon>
        <taxon>Alphaproteobacteria</taxon>
        <taxon>Rhodobacterales</taxon>
        <taxon>Roseobacteraceae</taxon>
        <taxon>Ruegeria</taxon>
    </lineage>
</organism>
<dbReference type="InterPro" id="IPR037944">
    <property type="entry name" value="PRX5-like"/>
</dbReference>
<evidence type="ECO:0000259" key="5">
    <source>
        <dbReference type="PROSITE" id="PS51352"/>
    </source>
</evidence>
<dbReference type="PANTHER" id="PTHR10430:SF16">
    <property type="entry name" value="PEROXIREDOXIN-5, MITOCHONDRIAL"/>
    <property type="match status" value="1"/>
</dbReference>
<evidence type="ECO:0000256" key="4">
    <source>
        <dbReference type="RuleBase" id="RU366011"/>
    </source>
</evidence>
<dbReference type="AlphaFoldDB" id="A0A1H2TVZ6"/>